<sequence length="2238" mass="252098">MRYPVCTNAMGPIEGEAFSWFAGGTRTPAREFSVLWRGFLYSPSILREPVQTARVPPCRRNTARTYTYIVRRCFSPTAIIIALTLLGGFEASAGERWSRQVSNSEWIPLADPRIASVQSSQDRNTGRGLLPSSTHLPNPIQSLSLPPVLQQQYQEQLFQLQKTQESIQKLLLLQQQLKAQQQLLQSPTFAPSGFSNEDEKQTLSQSSLSNLQTAPELSPEVLAPPHPSSEALPPVYPPQNFLPYRPGHAQQNQNLYSNQELSNLPVQGQVVLQHGQNVDDTQEGPHNYVTKHGNQRPDGKRLKGQPSPGLQQPPLIESTGDEEEEVQLVYVPAETLAQRGQPKRGRGRKQYPVRQHHHQREHQGQIEQTSLSPDQEAFARQVLQQIQEEKAQYLKEERVKEFARLNEEQKALELKTRLQQEALQREQDLLRQKEADKKRKELERLEELARQRELDRIREAREKQRQEELERRRLAELRAKEEKRREEEARQDRQKQLELEQALKQQRILETHQQKDQLRPSGPGLLHQNAQSQALIRDQARRQHLTDGTRPKKIHGRQRQRVNQYQEQPHFREVMTTTPSPNQPPLSVYMGSSTSRQESIKVTDVLRILKDAKTIAVLDTVSSNSPQVFVGPSNLDPPYGYAKFDLPYLSSIDHNRVERKVDKLPFFVAPLSFKPPPGYSKIPFPAPHIGSVVVNTLSDSSPEPDTSVREQNLSPTPLIEPNSYSDADQSGSIATTASYDAQTAQNFSPESSSPKYESAYSTPASGSRYRFRQYYENKPASVSTSYYGEQSTTKTKPKQYYDHESKLTTQSPKLDTTVSYRQEISYSSTPSFQDRTVNPNDPSTKEQDLAAQLALINQELAQQREAQRYNTAEQYHSQTNLGESGRVVPTRSRTTTQASANRTNAEKNRRPTYNRSKSRFTTTTESYHESSYEPTKAKTPETTQKYNTEHRRPVSRTHKHRNRDRTSSQSAVLDPNHVQAQHAASYENFPTQSISQSNASPDAYSPTGGAAPNVHQKDTSSPGVSDFTRENYPPTTPTQTENYPPLREVTIQHGTPLMSNDYSRSQNYPQSRPQEARYPEGATYEQNSNFEQPGLERTPVNGFNYQAANSPDQTAPQRSKEYPHYQEKLENANYNLPTTVDPRIRPGEEQQYSPIYETNVAQTQSDYSAGKIEGAAIEADPNASPIFIPLQHNKQEDYELQIPSTEAPLAETTTTRTTTPAPVIIRQRVRGRLGTRTHHDSSVQTRPRGSQDEYVRFSAVNHDSGRSTSHRHREGSRTRVRARPQSHHGSQVQTEGNEYIKIHGAQQQRLVATTVPPTTSTTTTTAAPVEEDVDYGFIRAPNFHPVNPVQPVHPMDNRFQAPITYRPPLSEIQHIISHDESAVESSPSHILKNRPTYHQAPNRRPIIKTLTTTTTSTTTETIPVATAMPDDVMYTVKPKTKPENPKSRVRGRIRRPGKKRTTTTTESVLEANNELPLDENYPRIMQQLPVTATGQQPIYEENFDISSQFVPNQNRPATFFEETGENYPPQQFVLNFGDLPEQVPQRDEYDQTQLASVSSKTYLGHRGNTDTGVHGDIYGAESQWSTKLSRTSFQPSFATNHMVGERVRDRTRGDQAVGNAPEIITAGPEPSSVTVMVSADYQKPGSNPGDMDTILDVFGMKTNTQDHAEKSNVTTAVTSSPSTTVPRGSIRSDKETSPEAQDWMRKENSSKEADDSAKMAKKVTDPLVGRKTGTRRRRVRVRVRPISDDFVTAESQHYNSAMNSLVQDQYKYNPIQELKFTTAQPIATTVTAATATASTDATRKSLLQGFLEEMLKNDGVSIPTRVTVTTTELPDWTISTPMTTPYAISDDGETTTMGENYTPTMLTPNSKERIYESSGSSTSIEERQTASSEQASRSPQEETEIRKEIKSEKYWGKSSQEDKSEQNNLENSVATFSQEYKLPSNYGSETTKEIEDTKLAKLTNFPTAAEEIRKLSAIKKEKEHIMTLRKQKENVEENEAHPKNHRAKWSEVRYPSAFDKSQSALKHSTTSIPGIVTRNEGDTSVKTLSDYVKAIFDSMKNADREEEEEIAKVVEAETSANNSSFNNVASIREMSRKEIEESDYRVGTTDSSQEASTTQRARIKETNAEEARSIAEPTTTNESATTFETTTLIPDATTNTMASSEEMITEPSTTTLPTKTTTSIRQTAGSVARANSTETMLGKILRTSTTTKVSHMTEICYRGRCVMTRPKLEDVMRR</sequence>
<feature type="compositionally biased region" description="Polar residues" evidence="2">
    <location>
        <begin position="1877"/>
        <end position="1898"/>
    </location>
</feature>
<feature type="compositionally biased region" description="Polar residues" evidence="2">
    <location>
        <begin position="807"/>
        <end position="842"/>
    </location>
</feature>
<feature type="compositionally biased region" description="Low complexity" evidence="2">
    <location>
        <begin position="304"/>
        <end position="315"/>
    </location>
</feature>
<feature type="compositionally biased region" description="Basic residues" evidence="2">
    <location>
        <begin position="953"/>
        <end position="963"/>
    </location>
</feature>
<feature type="compositionally biased region" description="Basic and acidic residues" evidence="2">
    <location>
        <begin position="1899"/>
        <end position="1925"/>
    </location>
</feature>
<feature type="compositionally biased region" description="Polar residues" evidence="2">
    <location>
        <begin position="722"/>
        <end position="763"/>
    </location>
</feature>
<gene>
    <name evidence="3" type="ORF">DMN91_000849</name>
</gene>
<feature type="compositionally biased region" description="Low complexity" evidence="2">
    <location>
        <begin position="1673"/>
        <end position="1686"/>
    </location>
</feature>
<reference evidence="3" key="1">
    <citation type="journal article" date="2018" name="Genome Res.">
        <title>The genomic architecture and molecular evolution of ant odorant receptors.</title>
        <authorList>
            <person name="McKenzie S.K."/>
            <person name="Kronauer D.J.C."/>
        </authorList>
    </citation>
    <scope>NUCLEOTIDE SEQUENCE [LARGE SCALE GENOMIC DNA]</scope>
    <source>
        <strain evidence="3">Clonal line C1</strain>
    </source>
</reference>
<feature type="compositionally biased region" description="Basic and acidic residues" evidence="2">
    <location>
        <begin position="538"/>
        <end position="550"/>
    </location>
</feature>
<feature type="region of interest" description="Disordered" evidence="2">
    <location>
        <begin position="781"/>
        <end position="846"/>
    </location>
</feature>
<evidence type="ECO:0000256" key="2">
    <source>
        <dbReference type="SAM" id="MobiDB-lite"/>
    </source>
</evidence>
<keyword evidence="1" id="KW-0175">Coiled coil</keyword>
<accession>A0A3L8E2T6</accession>
<feature type="compositionally biased region" description="Polar residues" evidence="2">
    <location>
        <begin position="1057"/>
        <end position="1073"/>
    </location>
</feature>
<dbReference type="Proteomes" id="UP000279307">
    <property type="component" value="Chromosome 1"/>
</dbReference>
<comment type="caution">
    <text evidence="3">The sequence shown here is derived from an EMBL/GenBank/DDBJ whole genome shotgun (WGS) entry which is preliminary data.</text>
</comment>
<feature type="compositionally biased region" description="Polar residues" evidence="2">
    <location>
        <begin position="868"/>
        <end position="882"/>
    </location>
</feature>
<feature type="region of interest" description="Disordered" evidence="2">
    <location>
        <begin position="695"/>
        <end position="763"/>
    </location>
</feature>
<reference evidence="3" key="2">
    <citation type="submission" date="2018-07" db="EMBL/GenBank/DDBJ databases">
        <authorList>
            <person name="Mckenzie S.K."/>
            <person name="Kronauer D.J.C."/>
        </authorList>
    </citation>
    <scope>NUCLEOTIDE SEQUENCE</scope>
    <source>
        <strain evidence="3">Clonal line C1</strain>
    </source>
</reference>
<feature type="compositionally biased region" description="Polar residues" evidence="2">
    <location>
        <begin position="1854"/>
        <end position="1869"/>
    </location>
</feature>
<feature type="compositionally biased region" description="Basic and acidic residues" evidence="2">
    <location>
        <begin position="926"/>
        <end position="939"/>
    </location>
</feature>
<feature type="compositionally biased region" description="Basic and acidic residues" evidence="2">
    <location>
        <begin position="2122"/>
        <end position="2133"/>
    </location>
</feature>
<feature type="region of interest" description="Disordered" evidence="2">
    <location>
        <begin position="990"/>
        <end position="1077"/>
    </location>
</feature>
<evidence type="ECO:0000256" key="1">
    <source>
        <dbReference type="SAM" id="Coils"/>
    </source>
</evidence>
<feature type="compositionally biased region" description="Polar residues" evidence="2">
    <location>
        <begin position="781"/>
        <end position="794"/>
    </location>
</feature>
<feature type="compositionally biased region" description="Low complexity" evidence="2">
    <location>
        <begin position="202"/>
        <end position="213"/>
    </location>
</feature>
<feature type="compositionally biased region" description="Polar residues" evidence="2">
    <location>
        <begin position="990"/>
        <end position="1000"/>
    </location>
</feature>
<dbReference type="EMBL" id="QOIP01000001">
    <property type="protein sequence ID" value="RLU27050.1"/>
    <property type="molecule type" value="Genomic_DNA"/>
</dbReference>
<feature type="compositionally biased region" description="Polar residues" evidence="2">
    <location>
        <begin position="891"/>
        <end position="903"/>
    </location>
</feature>
<feature type="compositionally biased region" description="Polar residues" evidence="2">
    <location>
        <begin position="2108"/>
        <end position="2120"/>
    </location>
</feature>
<feature type="region of interest" description="Disordered" evidence="2">
    <location>
        <begin position="1258"/>
        <end position="1293"/>
    </location>
</feature>
<feature type="region of interest" description="Disordered" evidence="2">
    <location>
        <begin position="867"/>
        <end position="975"/>
    </location>
</feature>
<feature type="compositionally biased region" description="Basic residues" evidence="2">
    <location>
        <begin position="551"/>
        <end position="560"/>
    </location>
</feature>
<name>A0A3L8E2T6_OOCBI</name>
<feature type="compositionally biased region" description="Low complexity" evidence="2">
    <location>
        <begin position="2169"/>
        <end position="2183"/>
    </location>
</feature>
<evidence type="ECO:0000313" key="3">
    <source>
        <dbReference type="EMBL" id="RLU27050.1"/>
    </source>
</evidence>
<feature type="region of interest" description="Disordered" evidence="2">
    <location>
        <begin position="1668"/>
        <end position="1723"/>
    </location>
</feature>
<organism evidence="3">
    <name type="scientific">Ooceraea biroi</name>
    <name type="common">Clonal raider ant</name>
    <name type="synonym">Cerapachys biroi</name>
    <dbReference type="NCBI Taxonomy" id="2015173"/>
    <lineage>
        <taxon>Eukaryota</taxon>
        <taxon>Metazoa</taxon>
        <taxon>Ecdysozoa</taxon>
        <taxon>Arthropoda</taxon>
        <taxon>Hexapoda</taxon>
        <taxon>Insecta</taxon>
        <taxon>Pterygota</taxon>
        <taxon>Neoptera</taxon>
        <taxon>Endopterygota</taxon>
        <taxon>Hymenoptera</taxon>
        <taxon>Apocrita</taxon>
        <taxon>Aculeata</taxon>
        <taxon>Formicoidea</taxon>
        <taxon>Formicidae</taxon>
        <taxon>Dorylinae</taxon>
        <taxon>Ooceraea</taxon>
    </lineage>
</organism>
<feature type="region of interest" description="Disordered" evidence="2">
    <location>
        <begin position="278"/>
        <end position="370"/>
    </location>
</feature>
<feature type="region of interest" description="Disordered" evidence="2">
    <location>
        <begin position="1437"/>
        <end position="1465"/>
    </location>
</feature>
<feature type="region of interest" description="Disordered" evidence="2">
    <location>
        <begin position="2163"/>
        <end position="2187"/>
    </location>
</feature>
<feature type="compositionally biased region" description="Basic residues" evidence="2">
    <location>
        <begin position="341"/>
        <end position="360"/>
    </location>
</feature>
<feature type="region of interest" description="Disordered" evidence="2">
    <location>
        <begin position="1234"/>
        <end position="1253"/>
    </location>
</feature>
<dbReference type="OrthoDB" id="6382824at2759"/>
<feature type="region of interest" description="Disordered" evidence="2">
    <location>
        <begin position="188"/>
        <end position="249"/>
    </location>
</feature>
<feature type="region of interest" description="Disordered" evidence="2">
    <location>
        <begin position="512"/>
        <end position="564"/>
    </location>
</feature>
<feature type="compositionally biased region" description="Polar residues" evidence="2">
    <location>
        <begin position="695"/>
        <end position="715"/>
    </location>
</feature>
<proteinExistence type="predicted"/>
<protein>
    <submittedName>
        <fullName evidence="3">Uncharacterized protein</fullName>
    </submittedName>
</protein>
<feature type="region of interest" description="Disordered" evidence="2">
    <location>
        <begin position="2098"/>
        <end position="2147"/>
    </location>
</feature>
<feature type="region of interest" description="Disordered" evidence="2">
    <location>
        <begin position="117"/>
        <end position="136"/>
    </location>
</feature>
<feature type="compositionally biased region" description="Low complexity" evidence="2">
    <location>
        <begin position="2136"/>
        <end position="2147"/>
    </location>
</feature>
<feature type="compositionally biased region" description="Basic residues" evidence="2">
    <location>
        <begin position="1447"/>
        <end position="1461"/>
    </location>
</feature>
<feature type="compositionally biased region" description="Basic and acidic residues" evidence="2">
    <location>
        <begin position="1690"/>
        <end position="1723"/>
    </location>
</feature>
<feature type="coiled-coil region" evidence="1">
    <location>
        <begin position="376"/>
        <end position="500"/>
    </location>
</feature>
<feature type="compositionally biased region" description="Basic residues" evidence="2">
    <location>
        <begin position="1268"/>
        <end position="1286"/>
    </location>
</feature>
<feature type="region of interest" description="Disordered" evidence="2">
    <location>
        <begin position="1844"/>
        <end position="1928"/>
    </location>
</feature>